<name>A0AAV8UPJ7_9RHOD</name>
<organism evidence="2 3">
    <name type="scientific">Rhodosorus marinus</name>
    <dbReference type="NCBI Taxonomy" id="101924"/>
    <lineage>
        <taxon>Eukaryota</taxon>
        <taxon>Rhodophyta</taxon>
        <taxon>Stylonematophyceae</taxon>
        <taxon>Stylonematales</taxon>
        <taxon>Stylonemataceae</taxon>
        <taxon>Rhodosorus</taxon>
    </lineage>
</organism>
<evidence type="ECO:0000313" key="3">
    <source>
        <dbReference type="Proteomes" id="UP001157974"/>
    </source>
</evidence>
<comment type="caution">
    <text evidence="2">The sequence shown here is derived from an EMBL/GenBank/DDBJ whole genome shotgun (WGS) entry which is preliminary data.</text>
</comment>
<dbReference type="AlphaFoldDB" id="A0AAV8UPJ7"/>
<keyword evidence="1" id="KW-0732">Signal</keyword>
<keyword evidence="3" id="KW-1185">Reference proteome</keyword>
<accession>A0AAV8UPJ7</accession>
<reference evidence="2 3" key="1">
    <citation type="journal article" date="2023" name="Nat. Commun.">
        <title>Origin of minicircular mitochondrial genomes in red algae.</title>
        <authorList>
            <person name="Lee Y."/>
            <person name="Cho C.H."/>
            <person name="Lee Y.M."/>
            <person name="Park S.I."/>
            <person name="Yang J.H."/>
            <person name="West J.A."/>
            <person name="Bhattacharya D."/>
            <person name="Yoon H.S."/>
        </authorList>
    </citation>
    <scope>NUCLEOTIDE SEQUENCE [LARGE SCALE GENOMIC DNA]</scope>
    <source>
        <strain evidence="2 3">CCMP1338</strain>
        <tissue evidence="2">Whole cell</tissue>
    </source>
</reference>
<sequence length="898" mass="99011">MKVTTSLMWMVAVGAVLLLGVEGLPISCAGMPESARSQLAIPDELVSSRQANCVQVAPLPASAEMKAVLGQNCLAVTDAATIFTGFADTISKQIAGGDKNAEKIIDNILRPIEVAMKVKMQYMFDYANDNICLGNFMGGDLKVEIELDRSPMMYNKCKDMPVYKYDEWSIFAFALTAPNPMCLTEQGTAAFCFGVSICEKTGLPSVAFLINSVAMACFGENASMVDGGVSASATKLFSYGLDYISYGISLSQGLATKLTVYTASDKSSVRFITYAMKGNYYDSVKIKIKLEKLKLPAFLDLSGTSERILSINGLQDLDFGSAIASFPGGEDSDGFSNDILDFFESFTNVKIQVAQIYKLKLKFKFSKLKIGKILPDSNSMTIGEANVFLTTHKVQPSPYYEEDGVVLPAGFYMYIGSDAIASVMKGMITYFLQFTSSTLDLLGSWAPFKFDASTLVDKLNFNTEDAFAMGLTANVEQFGMVMHIPLIIEELGYITLECRSNYDNFKCKIESGYNFKFFVAAYKEIASGTMWVVNESDEFFNKVGRVLSVGYDDAIDELESVFSKNNVIKTANMIGNGALDLGDDALDEFKSWGKWCKATYNDVEDILSEKINQGLKDTSRIGVKAVAGAKDLWDKAKVEMEDTYNSVANEFDCNSSQVKASNNKDSSFTCSAVDDIVDTYNTVERNLEKAWETVKSKAIQYTKTVGDAFYSKNISYKYKTLDPAQYDGFNCRLRKVYKVTKKKVFGKTVSKKTKYVGNEPEEDCVKTKFGKVIDMIIEQENIDELQDDYEKTLVENADALFASEITVEDLVNDSGLECNSEVSRDNPLPDSEMMGLTVVCSARSIGDDGSFSGPVASISRNTQFDNSDYLGRDAAIEALYELVKEELVDSMTPYMLKT</sequence>
<evidence type="ECO:0000313" key="2">
    <source>
        <dbReference type="EMBL" id="KAJ8904480.1"/>
    </source>
</evidence>
<protein>
    <submittedName>
        <fullName evidence="2">Uncharacterized protein</fullName>
    </submittedName>
</protein>
<dbReference type="Proteomes" id="UP001157974">
    <property type="component" value="Unassembled WGS sequence"/>
</dbReference>
<evidence type="ECO:0000256" key="1">
    <source>
        <dbReference type="SAM" id="SignalP"/>
    </source>
</evidence>
<proteinExistence type="predicted"/>
<feature type="signal peptide" evidence="1">
    <location>
        <begin position="1"/>
        <end position="23"/>
    </location>
</feature>
<gene>
    <name evidence="2" type="ORF">NDN08_000997</name>
</gene>
<dbReference type="EMBL" id="JAMWBK010000006">
    <property type="protein sequence ID" value="KAJ8904480.1"/>
    <property type="molecule type" value="Genomic_DNA"/>
</dbReference>
<feature type="chain" id="PRO_5043978710" evidence="1">
    <location>
        <begin position="24"/>
        <end position="898"/>
    </location>
</feature>